<dbReference type="EMBL" id="JACIEP010000010">
    <property type="protein sequence ID" value="MBB4036916.1"/>
    <property type="molecule type" value="Genomic_DNA"/>
</dbReference>
<evidence type="ECO:0000313" key="2">
    <source>
        <dbReference type="EMBL" id="MBB4036916.1"/>
    </source>
</evidence>
<dbReference type="NCBIfam" id="NF047436">
    <property type="entry name" value="LA_2272_repeat"/>
    <property type="match status" value="1"/>
</dbReference>
<comment type="caution">
    <text evidence="2">The sequence shown here is derived from an EMBL/GenBank/DDBJ whole genome shotgun (WGS) entry which is preliminary data.</text>
</comment>
<gene>
    <name evidence="2" type="ORF">GGR21_002830</name>
</gene>
<feature type="signal peptide" evidence="1">
    <location>
        <begin position="1"/>
        <end position="20"/>
    </location>
</feature>
<dbReference type="AlphaFoldDB" id="A0A840CNE2"/>
<evidence type="ECO:0000313" key="3">
    <source>
        <dbReference type="Proteomes" id="UP000555103"/>
    </source>
</evidence>
<evidence type="ECO:0000256" key="1">
    <source>
        <dbReference type="SAM" id="SignalP"/>
    </source>
</evidence>
<protein>
    <submittedName>
        <fullName evidence="2">Uncharacterized protein</fullName>
    </submittedName>
</protein>
<feature type="chain" id="PRO_5032282055" evidence="1">
    <location>
        <begin position="21"/>
        <end position="378"/>
    </location>
</feature>
<dbReference type="RefSeq" id="WP_183307802.1">
    <property type="nucleotide sequence ID" value="NZ_JACIEP010000010.1"/>
</dbReference>
<dbReference type="Proteomes" id="UP000555103">
    <property type="component" value="Unassembled WGS sequence"/>
</dbReference>
<accession>A0A840CNE2</accession>
<keyword evidence="1" id="KW-0732">Signal</keyword>
<sequence>MKKTLCTLLFALSVTALLFAQEEKKFLNLGVIPKWSLNKHDTIYRNNISLNLIYGSSINNYGFSFSGLFHETKNMRGVQIGGLLNYVEKKAEGITIAGLYNRVEDSRGLQIAFFNKSTYMTGVQIGGFNHVDIEGSGLQIGFGNFSMDHSSHKVKFNGMQIAVLGNEADTLNGIQIGLYNSARHLRGLQIGLLNISNNNKFPIGLVNIVPKSAGGSMHVGLMYDDLGNLSPTFRSGGKYLYGIATLGYNLKSMNQLYVSGGIGAHIHISDRFRIDTEVTAGMITKVLIQMGNVDDEKVKQKAKEYNYKRMNHYALRILPNIKINKEINFFAGPTLNYITSRSRDNKKLFPSYSLWKDFNDDRMRQLYIGWTAGVQYTL</sequence>
<organism evidence="2 3">
    <name type="scientific">Dysgonomonas hofstadii</name>
    <dbReference type="NCBI Taxonomy" id="637886"/>
    <lineage>
        <taxon>Bacteria</taxon>
        <taxon>Pseudomonadati</taxon>
        <taxon>Bacteroidota</taxon>
        <taxon>Bacteroidia</taxon>
        <taxon>Bacteroidales</taxon>
        <taxon>Dysgonomonadaceae</taxon>
        <taxon>Dysgonomonas</taxon>
    </lineage>
</organism>
<reference evidence="2 3" key="1">
    <citation type="submission" date="2020-08" db="EMBL/GenBank/DDBJ databases">
        <title>Genomic Encyclopedia of Type Strains, Phase IV (KMG-IV): sequencing the most valuable type-strain genomes for metagenomic binning, comparative biology and taxonomic classification.</title>
        <authorList>
            <person name="Goeker M."/>
        </authorList>
    </citation>
    <scope>NUCLEOTIDE SEQUENCE [LARGE SCALE GENOMIC DNA]</scope>
    <source>
        <strain evidence="2 3">DSM 104969</strain>
    </source>
</reference>
<keyword evidence="3" id="KW-1185">Reference proteome</keyword>
<proteinExistence type="predicted"/>
<dbReference type="InterPro" id="IPR058093">
    <property type="entry name" value="LA_2272-like"/>
</dbReference>
<name>A0A840CNE2_9BACT</name>